<dbReference type="EMBL" id="SMJU01000009">
    <property type="protein sequence ID" value="TDB63826.1"/>
    <property type="molecule type" value="Genomic_DNA"/>
</dbReference>
<dbReference type="RefSeq" id="WP_132119521.1">
    <property type="nucleotide sequence ID" value="NZ_SMJU01000009.1"/>
</dbReference>
<dbReference type="InterPro" id="IPR025427">
    <property type="entry name" value="DUF4160"/>
</dbReference>
<reference evidence="1 2" key="1">
    <citation type="submission" date="2019-02" db="EMBL/GenBank/DDBJ databases">
        <title>Arundinibacter roseus gen. nov., sp. nov., a new member of the family Cytophagaceae.</title>
        <authorList>
            <person name="Szuroczki S."/>
            <person name="Khayer B."/>
            <person name="Sproer C."/>
            <person name="Toumi M."/>
            <person name="Szabo A."/>
            <person name="Felfoldi T."/>
            <person name="Schumann P."/>
            <person name="Toth E."/>
        </authorList>
    </citation>
    <scope>NUCLEOTIDE SEQUENCE [LARGE SCALE GENOMIC DNA]</scope>
    <source>
        <strain evidence="1 2">DMA-k-7a</strain>
    </source>
</reference>
<proteinExistence type="predicted"/>
<keyword evidence="2" id="KW-1185">Reference proteome</keyword>
<evidence type="ECO:0000313" key="1">
    <source>
        <dbReference type="EMBL" id="TDB63826.1"/>
    </source>
</evidence>
<accession>A0A4R4KAY6</accession>
<comment type="caution">
    <text evidence="1">The sequence shown here is derived from an EMBL/GenBank/DDBJ whole genome shotgun (WGS) entry which is preliminary data.</text>
</comment>
<dbReference type="Proteomes" id="UP000295706">
    <property type="component" value="Unassembled WGS sequence"/>
</dbReference>
<gene>
    <name evidence="1" type="ORF">EZE20_15770</name>
</gene>
<dbReference type="Pfam" id="PF13711">
    <property type="entry name" value="DUF4160"/>
    <property type="match status" value="1"/>
</dbReference>
<name>A0A4R4KAY6_9BACT</name>
<evidence type="ECO:0000313" key="2">
    <source>
        <dbReference type="Proteomes" id="UP000295706"/>
    </source>
</evidence>
<sequence length="77" mass="9081">MPCIKTIDSIKIYIYARDHSPPHFHVLVAEHEELIIISNLSTYSGSIPTRHRKKVIEWASKNPDFLLREWNKLNVRL</sequence>
<protein>
    <submittedName>
        <fullName evidence="1">DUF4160 domain-containing protein</fullName>
    </submittedName>
</protein>
<dbReference type="OrthoDB" id="122670at2"/>
<dbReference type="AlphaFoldDB" id="A0A4R4KAY6"/>
<organism evidence="1 2">
    <name type="scientific">Arundinibacter roseus</name>
    <dbReference type="NCBI Taxonomy" id="2070510"/>
    <lineage>
        <taxon>Bacteria</taxon>
        <taxon>Pseudomonadati</taxon>
        <taxon>Bacteroidota</taxon>
        <taxon>Cytophagia</taxon>
        <taxon>Cytophagales</taxon>
        <taxon>Spirosomataceae</taxon>
        <taxon>Arundinibacter</taxon>
    </lineage>
</organism>